<keyword evidence="2" id="KW-0472">Membrane</keyword>
<sequence>MAVKRTKPNKNRQRTTQKKRSSVLSYFLLGGLTLLGGAGWYHNTYEVKSAGEQKTATREAISPTPNQKPSIVSASSHDIALQPAQKIPTPVTSVPVQPKIALVVPKMAPSPVPYKPDTTLPPKARFAANNAANVIYAKNVTTIYANADSQSKIVATVKAGQEMRSYEHQGSWHRVVVPTTDIIGWANEASLSTKSPAISNLIDRALTGSINR</sequence>
<proteinExistence type="predicted"/>
<feature type="transmembrane region" description="Helical" evidence="2">
    <location>
        <begin position="21"/>
        <end position="41"/>
    </location>
</feature>
<dbReference type="OrthoDB" id="8115827at2"/>
<name>A0A1R0F728_9HYPH</name>
<protein>
    <recommendedName>
        <fullName evidence="5">SH3 domain-containing protein</fullName>
    </recommendedName>
</protein>
<evidence type="ECO:0000256" key="1">
    <source>
        <dbReference type="SAM" id="MobiDB-lite"/>
    </source>
</evidence>
<dbReference type="Gene3D" id="2.30.30.40">
    <property type="entry name" value="SH3 Domains"/>
    <property type="match status" value="1"/>
</dbReference>
<accession>A0A1R0F728</accession>
<feature type="region of interest" description="Disordered" evidence="1">
    <location>
        <begin position="1"/>
        <end position="20"/>
    </location>
</feature>
<dbReference type="Proteomes" id="UP000187344">
    <property type="component" value="Unassembled WGS sequence"/>
</dbReference>
<keyword evidence="2" id="KW-0812">Transmembrane</keyword>
<evidence type="ECO:0000256" key="2">
    <source>
        <dbReference type="SAM" id="Phobius"/>
    </source>
</evidence>
<evidence type="ECO:0000313" key="3">
    <source>
        <dbReference type="EMBL" id="OLY42773.1"/>
    </source>
</evidence>
<evidence type="ECO:0000313" key="4">
    <source>
        <dbReference type="Proteomes" id="UP000187344"/>
    </source>
</evidence>
<dbReference type="AlphaFoldDB" id="A0A1R0F728"/>
<evidence type="ECO:0008006" key="5">
    <source>
        <dbReference type="Google" id="ProtNLM"/>
    </source>
</evidence>
<keyword evidence="4" id="KW-1185">Reference proteome</keyword>
<reference evidence="3 4" key="1">
    <citation type="submission" date="2016-12" db="EMBL/GenBank/DDBJ databases">
        <title>Comparative genomics of Bartonella apis.</title>
        <authorList>
            <person name="Engel P."/>
        </authorList>
    </citation>
    <scope>NUCLEOTIDE SEQUENCE [LARGE SCALE GENOMIC DNA]</scope>
    <source>
        <strain evidence="3 4">PEB0149</strain>
    </source>
</reference>
<comment type="caution">
    <text evidence="3">The sequence shown here is derived from an EMBL/GenBank/DDBJ whole genome shotgun (WGS) entry which is preliminary data.</text>
</comment>
<keyword evidence="2" id="KW-1133">Transmembrane helix</keyword>
<gene>
    <name evidence="3" type="ORF">PEB0149_001800</name>
</gene>
<organism evidence="3 4">
    <name type="scientific">Bartonella apis</name>
    <dbReference type="NCBI Taxonomy" id="1686310"/>
    <lineage>
        <taxon>Bacteria</taxon>
        <taxon>Pseudomonadati</taxon>
        <taxon>Pseudomonadota</taxon>
        <taxon>Alphaproteobacteria</taxon>
        <taxon>Hyphomicrobiales</taxon>
        <taxon>Bartonellaceae</taxon>
        <taxon>Bartonella</taxon>
    </lineage>
</organism>
<dbReference type="EMBL" id="LXYT01000003">
    <property type="protein sequence ID" value="OLY42773.1"/>
    <property type="molecule type" value="Genomic_DNA"/>
</dbReference>
<dbReference type="RefSeq" id="WP_075914490.1">
    <property type="nucleotide sequence ID" value="NZ_CALYQA010000003.1"/>
</dbReference>